<dbReference type="PANTHER" id="PTHR43611">
    <property type="entry name" value="ALPHA-D-GLUCOSE 1-PHOSPHATE PHOSPHATASE"/>
    <property type="match status" value="1"/>
</dbReference>
<dbReference type="PANTHER" id="PTHR43611:SF3">
    <property type="entry name" value="FLAVIN MONONUCLEOTIDE HYDROLASE 1, CHLOROPLATIC"/>
    <property type="match status" value="1"/>
</dbReference>
<evidence type="ECO:0000313" key="1">
    <source>
        <dbReference type="EMBL" id="GLQ57387.1"/>
    </source>
</evidence>
<dbReference type="Proteomes" id="UP001156691">
    <property type="component" value="Unassembled WGS sequence"/>
</dbReference>
<dbReference type="InterPro" id="IPR006439">
    <property type="entry name" value="HAD-SF_hydro_IA"/>
</dbReference>
<dbReference type="SFLD" id="SFLDG01129">
    <property type="entry name" value="C1.5:_HAD__Beta-PGM__Phosphata"/>
    <property type="match status" value="1"/>
</dbReference>
<protein>
    <submittedName>
        <fullName evidence="1">Haloacid dehalogenase</fullName>
    </submittedName>
</protein>
<dbReference type="NCBIfam" id="TIGR01509">
    <property type="entry name" value="HAD-SF-IA-v3"/>
    <property type="match status" value="1"/>
</dbReference>
<dbReference type="SUPFAM" id="SSF56784">
    <property type="entry name" value="HAD-like"/>
    <property type="match status" value="1"/>
</dbReference>
<dbReference type="InterPro" id="IPR023214">
    <property type="entry name" value="HAD_sf"/>
</dbReference>
<reference evidence="2" key="1">
    <citation type="journal article" date="2019" name="Int. J. Syst. Evol. Microbiol.">
        <title>The Global Catalogue of Microorganisms (GCM) 10K type strain sequencing project: providing services to taxonomists for standard genome sequencing and annotation.</title>
        <authorList>
            <consortium name="The Broad Institute Genomics Platform"/>
            <consortium name="The Broad Institute Genome Sequencing Center for Infectious Disease"/>
            <person name="Wu L."/>
            <person name="Ma J."/>
        </authorList>
    </citation>
    <scope>NUCLEOTIDE SEQUENCE [LARGE SCALE GENOMIC DNA]</scope>
    <source>
        <strain evidence="2">NBRC 112416</strain>
    </source>
</reference>
<organism evidence="1 2">
    <name type="scientific">Devosia nitrariae</name>
    <dbReference type="NCBI Taxonomy" id="2071872"/>
    <lineage>
        <taxon>Bacteria</taxon>
        <taxon>Pseudomonadati</taxon>
        <taxon>Pseudomonadota</taxon>
        <taxon>Alphaproteobacteria</taxon>
        <taxon>Hyphomicrobiales</taxon>
        <taxon>Devosiaceae</taxon>
        <taxon>Devosia</taxon>
    </lineage>
</organism>
<accession>A0ABQ5WBQ3</accession>
<keyword evidence="2" id="KW-1185">Reference proteome</keyword>
<gene>
    <name evidence="1" type="ORF">GCM10010862_46460</name>
</gene>
<comment type="caution">
    <text evidence="1">The sequence shown here is derived from an EMBL/GenBank/DDBJ whole genome shotgun (WGS) entry which is preliminary data.</text>
</comment>
<dbReference type="Gene3D" id="3.40.50.1000">
    <property type="entry name" value="HAD superfamily/HAD-like"/>
    <property type="match status" value="1"/>
</dbReference>
<sequence>MTKAIIFDIDGVLVHGYHARPELQPRWDENLLGDLGIDPERFRNEFIYDVFIKKVIVGEMALVDALERVLPTLGFNRSPMILVHYWLSHDSEINQPLLDAIARLKADSDIRLFLATNQEHLRAHWLWQTLGLGDLFEDMFYSARVGVLKPEKAFFDFAAARIGPQDEQPLFFDDTPKMIDGARSYGWEAVPFNTLEDFTLHPWVAARLAQT</sequence>
<evidence type="ECO:0000313" key="2">
    <source>
        <dbReference type="Proteomes" id="UP001156691"/>
    </source>
</evidence>
<dbReference type="RefSeq" id="WP_284342781.1">
    <property type="nucleotide sequence ID" value="NZ_BSNS01000024.1"/>
</dbReference>
<dbReference type="Pfam" id="PF00702">
    <property type="entry name" value="Hydrolase"/>
    <property type="match status" value="1"/>
</dbReference>
<dbReference type="SFLD" id="SFLDS00003">
    <property type="entry name" value="Haloacid_Dehalogenase"/>
    <property type="match status" value="1"/>
</dbReference>
<dbReference type="EMBL" id="BSNS01000024">
    <property type="protein sequence ID" value="GLQ57387.1"/>
    <property type="molecule type" value="Genomic_DNA"/>
</dbReference>
<proteinExistence type="predicted"/>
<dbReference type="InterPro" id="IPR036412">
    <property type="entry name" value="HAD-like_sf"/>
</dbReference>
<name>A0ABQ5WBQ3_9HYPH</name>